<keyword evidence="8 14" id="KW-0720">Serine protease</keyword>
<feature type="compositionally biased region" description="Basic residues" evidence="15">
    <location>
        <begin position="131"/>
        <end position="146"/>
    </location>
</feature>
<sequence length="530" mass="60587">MKQLLFRIIIFYFLSIESTMILVECRRIRLGRMRPGLISMNGQISSTIFTNNHQEPTVKSNDNSTLIIINNGNENNQSTSIYSEWSSWSRCRKRCKQVRTRICIRPSDCQSNIQKEERGCTGDRCRPNYHHHHHHHNNNNHHHHHYQQLIEQRPSGSSNGRGRGGTEFKVLYHLQSYVYSQWSKWSPCTEHCQTRRYRTCEMKEICGNSTIHEDAICAKKGSNCEKYFKSKEDEHQQFDLEGSSTTTNTNSYRQSINASRMINDETCGHSFIRNDMASMLRIIGGREANKGRWPWVVAILNRNHEAFCGGTLITSQFVITAAHCVRRRLYIRAGEHDLMIPEGSEQQEPVSSLFVHPEYDPDTVDNDIALLKLRRPLQMNRFVSPICLPSDQDILPTNSLGTILGWGKRKNSAMFGSDVLHQAQVPIADNDDCRNVYKDKYMISNNMVCAGYKKGKIDSCAGDSGGPLLFSKKSTSSSSTTSTTITDTKWFLYGITSFGEGCGKKNKYGIYAKVPNVVQWIRKTIMENLD</sequence>
<dbReference type="PROSITE" id="PS50092">
    <property type="entry name" value="TSP1"/>
    <property type="match status" value="1"/>
</dbReference>
<dbReference type="InterPro" id="IPR000884">
    <property type="entry name" value="TSP1_rpt"/>
</dbReference>
<keyword evidence="1" id="KW-0245">EGF-like domain</keyword>
<comment type="caution">
    <text evidence="17">The sequence shown here is derived from an EMBL/GenBank/DDBJ whole genome shotgun (WGS) entry which is preliminary data.</text>
</comment>
<evidence type="ECO:0000256" key="3">
    <source>
        <dbReference type="ARBA" id="ARBA00022670"/>
    </source>
</evidence>
<comment type="catalytic activity">
    <reaction evidence="11">
        <text>Selective cleavage of 103-Arg-|-Ser-104 and 124-Ile-|-Ile-125 bonds in Limulus clotting factor B to form activated factor B. Cleavage of -Pro-Arg-|-Xaa- bonds in synthetic substrates.</text>
        <dbReference type="EC" id="3.4.21.84"/>
    </reaction>
</comment>
<dbReference type="Pfam" id="PF00089">
    <property type="entry name" value="Trypsin"/>
    <property type="match status" value="1"/>
</dbReference>
<dbReference type="PANTHER" id="PTHR24252">
    <property type="entry name" value="ACROSIN-RELATED"/>
    <property type="match status" value="1"/>
</dbReference>
<organism evidence="17 18">
    <name type="scientific">Dermatophagoides farinae</name>
    <name type="common">American house dust mite</name>
    <dbReference type="NCBI Taxonomy" id="6954"/>
    <lineage>
        <taxon>Eukaryota</taxon>
        <taxon>Metazoa</taxon>
        <taxon>Ecdysozoa</taxon>
        <taxon>Arthropoda</taxon>
        <taxon>Chelicerata</taxon>
        <taxon>Arachnida</taxon>
        <taxon>Acari</taxon>
        <taxon>Acariformes</taxon>
        <taxon>Sarcoptiformes</taxon>
        <taxon>Astigmata</taxon>
        <taxon>Psoroptidia</taxon>
        <taxon>Analgoidea</taxon>
        <taxon>Pyroglyphidae</taxon>
        <taxon>Dermatophagoidinae</taxon>
        <taxon>Dermatophagoides</taxon>
    </lineage>
</organism>
<reference evidence="17" key="1">
    <citation type="submission" date="2013-05" db="EMBL/GenBank/DDBJ databases">
        <authorList>
            <person name="Yim A.K.Y."/>
            <person name="Chan T.F."/>
            <person name="Ji K.M."/>
            <person name="Liu X.Y."/>
            <person name="Zhou J.W."/>
            <person name="Li R.Q."/>
            <person name="Yang K.Y."/>
            <person name="Li J."/>
            <person name="Li M."/>
            <person name="Law P.T.W."/>
            <person name="Wu Y.L."/>
            <person name="Cai Z.L."/>
            <person name="Qin H."/>
            <person name="Bao Y."/>
            <person name="Leung R.K.K."/>
            <person name="Ng P.K.S."/>
            <person name="Zou J."/>
            <person name="Zhong X.J."/>
            <person name="Ran P.X."/>
            <person name="Zhong N.S."/>
            <person name="Liu Z.G."/>
            <person name="Tsui S.K.W."/>
        </authorList>
    </citation>
    <scope>NUCLEOTIDE SEQUENCE</scope>
    <source>
        <strain evidence="17">Derf</strain>
        <tissue evidence="17">Whole organism</tissue>
    </source>
</reference>
<evidence type="ECO:0000256" key="7">
    <source>
        <dbReference type="ARBA" id="ARBA00022820"/>
    </source>
</evidence>
<gene>
    <name evidence="17" type="ORF">DERF_012022</name>
</gene>
<dbReference type="SMART" id="SM00209">
    <property type="entry name" value="TSP1"/>
    <property type="match status" value="2"/>
</dbReference>
<evidence type="ECO:0000256" key="11">
    <source>
        <dbReference type="ARBA" id="ARBA00052079"/>
    </source>
</evidence>
<evidence type="ECO:0000256" key="13">
    <source>
        <dbReference type="PIRSR" id="PIRSR001143-1"/>
    </source>
</evidence>
<keyword evidence="9" id="KW-0130">Cell adhesion</keyword>
<dbReference type="GO" id="GO:0030246">
    <property type="term" value="F:carbohydrate binding"/>
    <property type="evidence" value="ECO:0007669"/>
    <property type="project" value="UniProtKB-KW"/>
</dbReference>
<accession>A0A922HRB8</accession>
<dbReference type="EC" id="3.4.21.84" evidence="12"/>
<evidence type="ECO:0000256" key="6">
    <source>
        <dbReference type="ARBA" id="ARBA00022801"/>
    </source>
</evidence>
<keyword evidence="10" id="KW-1015">Disulfide bond</keyword>
<evidence type="ECO:0000259" key="16">
    <source>
        <dbReference type="PROSITE" id="PS50240"/>
    </source>
</evidence>
<dbReference type="SMART" id="SM00020">
    <property type="entry name" value="Tryp_SPc"/>
    <property type="match status" value="1"/>
</dbReference>
<feature type="region of interest" description="Disordered" evidence="15">
    <location>
        <begin position="131"/>
        <end position="164"/>
    </location>
</feature>
<dbReference type="PROSITE" id="PS00135">
    <property type="entry name" value="TRYPSIN_SER"/>
    <property type="match status" value="1"/>
</dbReference>
<keyword evidence="4" id="KW-0732">Signal</keyword>
<name>A0A922HRB8_DERFA</name>
<evidence type="ECO:0000313" key="17">
    <source>
        <dbReference type="EMBL" id="KAH9501156.1"/>
    </source>
</evidence>
<evidence type="ECO:0000256" key="14">
    <source>
        <dbReference type="RuleBase" id="RU363034"/>
    </source>
</evidence>
<dbReference type="PANTHER" id="PTHR24252:SF7">
    <property type="entry name" value="HYALIN"/>
    <property type="match status" value="1"/>
</dbReference>
<dbReference type="InterPro" id="IPR009003">
    <property type="entry name" value="Peptidase_S1_PA"/>
</dbReference>
<dbReference type="CDD" id="cd00190">
    <property type="entry name" value="Tryp_SPc"/>
    <property type="match status" value="1"/>
</dbReference>
<feature type="domain" description="Peptidase S1" evidence="16">
    <location>
        <begin position="282"/>
        <end position="526"/>
    </location>
</feature>
<dbReference type="InterPro" id="IPR001254">
    <property type="entry name" value="Trypsin_dom"/>
</dbReference>
<feature type="non-terminal residue" evidence="17">
    <location>
        <position position="530"/>
    </location>
</feature>
<keyword evidence="5" id="KW-0430">Lectin</keyword>
<dbReference type="PROSITE" id="PS50240">
    <property type="entry name" value="TRYPSIN_DOM"/>
    <property type="match status" value="1"/>
</dbReference>
<dbReference type="PRINTS" id="PR00722">
    <property type="entry name" value="CHYMOTRYPSIN"/>
</dbReference>
<evidence type="ECO:0000256" key="4">
    <source>
        <dbReference type="ARBA" id="ARBA00022729"/>
    </source>
</evidence>
<keyword evidence="6 14" id="KW-0378">Hydrolase</keyword>
<evidence type="ECO:0000256" key="15">
    <source>
        <dbReference type="SAM" id="MobiDB-lite"/>
    </source>
</evidence>
<dbReference type="InterPro" id="IPR018114">
    <property type="entry name" value="TRYPSIN_HIS"/>
</dbReference>
<dbReference type="InterPro" id="IPR001314">
    <property type="entry name" value="Peptidase_S1A"/>
</dbReference>
<evidence type="ECO:0000313" key="18">
    <source>
        <dbReference type="Proteomes" id="UP000790347"/>
    </source>
</evidence>
<dbReference type="SUPFAM" id="SSF50494">
    <property type="entry name" value="Trypsin-like serine proteases"/>
    <property type="match status" value="1"/>
</dbReference>
<dbReference type="FunFam" id="2.40.10.10:FF:000120">
    <property type="entry name" value="Putative serine protease"/>
    <property type="match status" value="1"/>
</dbReference>
<dbReference type="InterPro" id="IPR043504">
    <property type="entry name" value="Peptidase_S1_PA_chymotrypsin"/>
</dbReference>
<dbReference type="AlphaFoldDB" id="A0A922HRB8"/>
<dbReference type="Proteomes" id="UP000790347">
    <property type="component" value="Unassembled WGS sequence"/>
</dbReference>
<keyword evidence="2" id="KW-0768">Sushi</keyword>
<dbReference type="Gene3D" id="2.40.10.10">
    <property type="entry name" value="Trypsin-like serine proteases"/>
    <property type="match status" value="1"/>
</dbReference>
<evidence type="ECO:0000256" key="1">
    <source>
        <dbReference type="ARBA" id="ARBA00022536"/>
    </source>
</evidence>
<keyword evidence="18" id="KW-1185">Reference proteome</keyword>
<evidence type="ECO:0000256" key="2">
    <source>
        <dbReference type="ARBA" id="ARBA00022659"/>
    </source>
</evidence>
<evidence type="ECO:0000256" key="8">
    <source>
        <dbReference type="ARBA" id="ARBA00022825"/>
    </source>
</evidence>
<dbReference type="EMBL" id="ASGP02000006">
    <property type="protein sequence ID" value="KAH9501156.1"/>
    <property type="molecule type" value="Genomic_DNA"/>
</dbReference>
<evidence type="ECO:0000256" key="12">
    <source>
        <dbReference type="ARBA" id="ARBA00066707"/>
    </source>
</evidence>
<keyword evidence="7" id="KW-0353">Hemolymph clotting</keyword>
<dbReference type="GO" id="GO:0042381">
    <property type="term" value="P:hemolymph coagulation"/>
    <property type="evidence" value="ECO:0007669"/>
    <property type="project" value="UniProtKB-KW"/>
</dbReference>
<dbReference type="InterPro" id="IPR033116">
    <property type="entry name" value="TRYPSIN_SER"/>
</dbReference>
<proteinExistence type="predicted"/>
<reference evidence="17" key="2">
    <citation type="journal article" date="2022" name="Res Sq">
        <title>Comparative Genomics Reveals Insights into the Divergent Evolution of Astigmatic Mites and Household Pest Adaptations.</title>
        <authorList>
            <person name="Xiong Q."/>
            <person name="Wan A.T.-Y."/>
            <person name="Liu X.-Y."/>
            <person name="Fung C.S.-H."/>
            <person name="Xiao X."/>
            <person name="Malainual N."/>
            <person name="Hou J."/>
            <person name="Wang L."/>
            <person name="Wang M."/>
            <person name="Yang K."/>
            <person name="Cui Y."/>
            <person name="Leung E."/>
            <person name="Nong W."/>
            <person name="Shin S.-K."/>
            <person name="Au S."/>
            <person name="Jeong K.Y."/>
            <person name="Chew F.T."/>
            <person name="Hui J."/>
            <person name="Leung T.F."/>
            <person name="Tungtrongchitr A."/>
            <person name="Zhong N."/>
            <person name="Liu Z."/>
            <person name="Tsui S."/>
        </authorList>
    </citation>
    <scope>NUCLEOTIDE SEQUENCE</scope>
    <source>
        <strain evidence="17">Derf</strain>
        <tissue evidence="17">Whole organism</tissue>
    </source>
</reference>
<dbReference type="GO" id="GO:0004252">
    <property type="term" value="F:serine-type endopeptidase activity"/>
    <property type="evidence" value="ECO:0007669"/>
    <property type="project" value="InterPro"/>
</dbReference>
<dbReference type="GO" id="GO:0007155">
    <property type="term" value="P:cell adhesion"/>
    <property type="evidence" value="ECO:0007669"/>
    <property type="project" value="UniProtKB-KW"/>
</dbReference>
<feature type="active site" description="Charge relay system" evidence="13">
    <location>
        <position position="323"/>
    </location>
</feature>
<dbReference type="GO" id="GO:0005509">
    <property type="term" value="F:calcium ion binding"/>
    <property type="evidence" value="ECO:0007669"/>
    <property type="project" value="InterPro"/>
</dbReference>
<evidence type="ECO:0000256" key="10">
    <source>
        <dbReference type="ARBA" id="ARBA00023157"/>
    </source>
</evidence>
<evidence type="ECO:0000256" key="9">
    <source>
        <dbReference type="ARBA" id="ARBA00022889"/>
    </source>
</evidence>
<dbReference type="PROSITE" id="PS00134">
    <property type="entry name" value="TRYPSIN_HIS"/>
    <property type="match status" value="1"/>
</dbReference>
<protein>
    <recommendedName>
        <fullName evidence="12">limulus clotting factor C</fullName>
        <ecNumber evidence="12">3.4.21.84</ecNumber>
    </recommendedName>
</protein>
<evidence type="ECO:0000256" key="5">
    <source>
        <dbReference type="ARBA" id="ARBA00022734"/>
    </source>
</evidence>
<feature type="active site" description="Charge relay system" evidence="13">
    <location>
        <position position="367"/>
    </location>
</feature>
<feature type="active site" description="Charge relay system" evidence="13">
    <location>
        <position position="464"/>
    </location>
</feature>
<dbReference type="GO" id="GO:0006508">
    <property type="term" value="P:proteolysis"/>
    <property type="evidence" value="ECO:0007669"/>
    <property type="project" value="UniProtKB-KW"/>
</dbReference>
<keyword evidence="3 14" id="KW-0645">Protease</keyword>